<gene>
    <name evidence="1" type="ORF">FHR92_004435</name>
</gene>
<evidence type="ECO:0000313" key="1">
    <source>
        <dbReference type="EMBL" id="MBA9087942.1"/>
    </source>
</evidence>
<keyword evidence="2" id="KW-1185">Reference proteome</keyword>
<dbReference type="EMBL" id="JACJIP010000038">
    <property type="protein sequence ID" value="MBA9087942.1"/>
    <property type="molecule type" value="Genomic_DNA"/>
</dbReference>
<dbReference type="Proteomes" id="UP000567067">
    <property type="component" value="Unassembled WGS sequence"/>
</dbReference>
<dbReference type="RefSeq" id="WP_182539214.1">
    <property type="nucleotide sequence ID" value="NZ_JACJIP010000038.1"/>
</dbReference>
<comment type="caution">
    <text evidence="1">The sequence shown here is derived from an EMBL/GenBank/DDBJ whole genome shotgun (WGS) entry which is preliminary data.</text>
</comment>
<sequence length="62" mass="7455">MNQEQQTLYIPMGVKPEASVMMTTKDRHNLSMLDQLRFMVKFKKSHKHYPYRALPAWDEFPL</sequence>
<name>A0A7W3SXB4_9BACL</name>
<organism evidence="1 2">
    <name type="scientific">Fontibacillus solani</name>
    <dbReference type="NCBI Taxonomy" id="1572857"/>
    <lineage>
        <taxon>Bacteria</taxon>
        <taxon>Bacillati</taxon>
        <taxon>Bacillota</taxon>
        <taxon>Bacilli</taxon>
        <taxon>Bacillales</taxon>
        <taxon>Paenibacillaceae</taxon>
        <taxon>Fontibacillus</taxon>
    </lineage>
</organism>
<reference evidence="1 2" key="1">
    <citation type="submission" date="2020-08" db="EMBL/GenBank/DDBJ databases">
        <title>Genomic Encyclopedia of Type Strains, Phase III (KMG-III): the genomes of soil and plant-associated and newly described type strains.</title>
        <authorList>
            <person name="Whitman W."/>
        </authorList>
    </citation>
    <scope>NUCLEOTIDE SEQUENCE [LARGE SCALE GENOMIC DNA]</scope>
    <source>
        <strain evidence="1 2">CECT 8693</strain>
    </source>
</reference>
<accession>A0A7W3SXB4</accession>
<proteinExistence type="predicted"/>
<protein>
    <submittedName>
        <fullName evidence="1">Uncharacterized protein</fullName>
    </submittedName>
</protein>
<evidence type="ECO:0000313" key="2">
    <source>
        <dbReference type="Proteomes" id="UP000567067"/>
    </source>
</evidence>
<dbReference type="AlphaFoldDB" id="A0A7W3SXB4"/>